<comment type="caution">
    <text evidence="2">The sequence shown here is derived from an EMBL/GenBank/DDBJ whole genome shotgun (WGS) entry which is preliminary data.</text>
</comment>
<reference evidence="2 3" key="1">
    <citation type="journal article" date="2023" name="BMC Biol.">
        <title>The compact genome of the sponge Oopsacas minuta (Hexactinellida) is lacking key metazoan core genes.</title>
        <authorList>
            <person name="Santini S."/>
            <person name="Schenkelaars Q."/>
            <person name="Jourda C."/>
            <person name="Duchesne M."/>
            <person name="Belahbib H."/>
            <person name="Rocher C."/>
            <person name="Selva M."/>
            <person name="Riesgo A."/>
            <person name="Vervoort M."/>
            <person name="Leys S.P."/>
            <person name="Kodjabachian L."/>
            <person name="Le Bivic A."/>
            <person name="Borchiellini C."/>
            <person name="Claverie J.M."/>
            <person name="Renard E."/>
        </authorList>
    </citation>
    <scope>NUCLEOTIDE SEQUENCE [LARGE SCALE GENOMIC DNA]</scope>
    <source>
        <strain evidence="2">SPO-2</strain>
    </source>
</reference>
<dbReference type="AlphaFoldDB" id="A0AAV7JEG4"/>
<name>A0AAV7JEG4_9METZ</name>
<protein>
    <submittedName>
        <fullName evidence="2">Uncharacterized protein</fullName>
    </submittedName>
</protein>
<gene>
    <name evidence="2" type="ORF">LOD99_8867</name>
</gene>
<evidence type="ECO:0000313" key="3">
    <source>
        <dbReference type="Proteomes" id="UP001165289"/>
    </source>
</evidence>
<dbReference type="EMBL" id="JAKMXF010000345">
    <property type="protein sequence ID" value="KAI6647131.1"/>
    <property type="molecule type" value="Genomic_DNA"/>
</dbReference>
<feature type="transmembrane region" description="Helical" evidence="1">
    <location>
        <begin position="144"/>
        <end position="171"/>
    </location>
</feature>
<sequence>MILPPNSSTCAFHIGWRIILNTTKDGQFERLWLVDSYAHFRVCNTTNAIIFEEFTGVYEFSLSPGIFSFDSVYYFFSTSNEPNFTADFCKLKLSFLLKPVSSVCNLQPECDSSSLVIIQTATNNITSIPTIFQIDYFNLTTLQLFVIVAIGIVGIFAFCMCLIPMAIYVYFHREKRIDEEISIDFEDEIGLEEYLKRFLILEDDFQVDKYSEPNSPFKDSALTVTIPQSSVLSCNNIYRAPSVTTV</sequence>
<keyword evidence="1" id="KW-0812">Transmembrane</keyword>
<organism evidence="2 3">
    <name type="scientific">Oopsacas minuta</name>
    <dbReference type="NCBI Taxonomy" id="111878"/>
    <lineage>
        <taxon>Eukaryota</taxon>
        <taxon>Metazoa</taxon>
        <taxon>Porifera</taxon>
        <taxon>Hexactinellida</taxon>
        <taxon>Hexasterophora</taxon>
        <taxon>Lyssacinosida</taxon>
        <taxon>Leucopsacidae</taxon>
        <taxon>Oopsacas</taxon>
    </lineage>
</organism>
<keyword evidence="1" id="KW-0472">Membrane</keyword>
<dbReference type="Proteomes" id="UP001165289">
    <property type="component" value="Unassembled WGS sequence"/>
</dbReference>
<accession>A0AAV7JEG4</accession>
<keyword evidence="1" id="KW-1133">Transmembrane helix</keyword>
<evidence type="ECO:0000256" key="1">
    <source>
        <dbReference type="SAM" id="Phobius"/>
    </source>
</evidence>
<proteinExistence type="predicted"/>
<evidence type="ECO:0000313" key="2">
    <source>
        <dbReference type="EMBL" id="KAI6647131.1"/>
    </source>
</evidence>
<keyword evidence="3" id="KW-1185">Reference proteome</keyword>